<proteinExistence type="predicted"/>
<dbReference type="EMBL" id="UZAL01002216">
    <property type="protein sequence ID" value="VDO81871.1"/>
    <property type="molecule type" value="Genomic_DNA"/>
</dbReference>
<keyword evidence="1" id="KW-0812">Transmembrane</keyword>
<gene>
    <name evidence="2" type="ORF">SMTD_LOCUS1835</name>
</gene>
<protein>
    <submittedName>
        <fullName evidence="2">Uncharacterized protein</fullName>
    </submittedName>
</protein>
<feature type="transmembrane region" description="Helical" evidence="1">
    <location>
        <begin position="12"/>
        <end position="31"/>
    </location>
</feature>
<feature type="transmembrane region" description="Helical" evidence="1">
    <location>
        <begin position="43"/>
        <end position="65"/>
    </location>
</feature>
<accession>A0A3P7Y479</accession>
<organism evidence="2 3">
    <name type="scientific">Schistosoma mattheei</name>
    <dbReference type="NCBI Taxonomy" id="31246"/>
    <lineage>
        <taxon>Eukaryota</taxon>
        <taxon>Metazoa</taxon>
        <taxon>Spiralia</taxon>
        <taxon>Lophotrochozoa</taxon>
        <taxon>Platyhelminthes</taxon>
        <taxon>Trematoda</taxon>
        <taxon>Digenea</taxon>
        <taxon>Strigeidida</taxon>
        <taxon>Schistosomatoidea</taxon>
        <taxon>Schistosomatidae</taxon>
        <taxon>Schistosoma</taxon>
    </lineage>
</organism>
<keyword evidence="1" id="KW-0472">Membrane</keyword>
<evidence type="ECO:0000313" key="2">
    <source>
        <dbReference type="EMBL" id="VDO81871.1"/>
    </source>
</evidence>
<evidence type="ECO:0000256" key="1">
    <source>
        <dbReference type="SAM" id="Phobius"/>
    </source>
</evidence>
<keyword evidence="1" id="KW-1133">Transmembrane helix</keyword>
<sequence length="97" mass="11855">MWGIRCLHLYLIHRLCCFLLPIFWCIFQSHISPISLQFVPFLLTWQIFWFLLAQLLVVISQYLWWFKSHLGLVNVWVTNYHILKCTQNELNFSHNIF</sequence>
<reference evidence="2 3" key="1">
    <citation type="submission" date="2018-11" db="EMBL/GenBank/DDBJ databases">
        <authorList>
            <consortium name="Pathogen Informatics"/>
        </authorList>
    </citation>
    <scope>NUCLEOTIDE SEQUENCE [LARGE SCALE GENOMIC DNA]</scope>
    <source>
        <strain>Denwood</strain>
        <strain evidence="3">Zambia</strain>
    </source>
</reference>
<keyword evidence="3" id="KW-1185">Reference proteome</keyword>
<dbReference type="Proteomes" id="UP000269396">
    <property type="component" value="Unassembled WGS sequence"/>
</dbReference>
<name>A0A3P7Y479_9TREM</name>
<dbReference type="AlphaFoldDB" id="A0A3P7Y479"/>
<evidence type="ECO:0000313" key="3">
    <source>
        <dbReference type="Proteomes" id="UP000269396"/>
    </source>
</evidence>